<evidence type="ECO:0000313" key="2">
    <source>
        <dbReference type="EMBL" id="KAH0748072.1"/>
    </source>
</evidence>
<feature type="domain" description="TIR" evidence="1">
    <location>
        <begin position="24"/>
        <end position="57"/>
    </location>
</feature>
<dbReference type="Gene3D" id="3.40.50.10140">
    <property type="entry name" value="Toll/interleukin-1 receptor homology (TIR) domain"/>
    <property type="match status" value="1"/>
</dbReference>
<evidence type="ECO:0000313" key="3">
    <source>
        <dbReference type="Proteomes" id="UP000826656"/>
    </source>
</evidence>
<dbReference type="InterPro" id="IPR035897">
    <property type="entry name" value="Toll_tir_struct_dom_sf"/>
</dbReference>
<comment type="caution">
    <text evidence="2">The sequence shown here is derived from an EMBL/GenBank/DDBJ whole genome shotgun (WGS) entry which is preliminary data.</text>
</comment>
<dbReference type="InterPro" id="IPR000157">
    <property type="entry name" value="TIR_dom"/>
</dbReference>
<organism evidence="2 3">
    <name type="scientific">Solanum tuberosum</name>
    <name type="common">Potato</name>
    <dbReference type="NCBI Taxonomy" id="4113"/>
    <lineage>
        <taxon>Eukaryota</taxon>
        <taxon>Viridiplantae</taxon>
        <taxon>Streptophyta</taxon>
        <taxon>Embryophyta</taxon>
        <taxon>Tracheophyta</taxon>
        <taxon>Spermatophyta</taxon>
        <taxon>Magnoliopsida</taxon>
        <taxon>eudicotyledons</taxon>
        <taxon>Gunneridae</taxon>
        <taxon>Pentapetalae</taxon>
        <taxon>asterids</taxon>
        <taxon>lamiids</taxon>
        <taxon>Solanales</taxon>
        <taxon>Solanaceae</taxon>
        <taxon>Solanoideae</taxon>
        <taxon>Solaneae</taxon>
        <taxon>Solanum</taxon>
    </lineage>
</organism>
<protein>
    <recommendedName>
        <fullName evidence="1">TIR domain-containing protein</fullName>
    </recommendedName>
</protein>
<sequence>MAISTSMASSSSYASDPKYYPRWKYNVFLSFRGVDTRRTFTGHLYEGLKKGEYSPFKMIKG</sequence>
<name>A0ABQ7UGD9_SOLTU</name>
<dbReference type="Proteomes" id="UP000826656">
    <property type="component" value="Unassembled WGS sequence"/>
</dbReference>
<reference evidence="2 3" key="1">
    <citation type="journal article" date="2021" name="bioRxiv">
        <title>Chromosome-scale and haplotype-resolved genome assembly of a tetraploid potato cultivar.</title>
        <authorList>
            <person name="Sun H."/>
            <person name="Jiao W.-B."/>
            <person name="Krause K."/>
            <person name="Campoy J.A."/>
            <person name="Goel M."/>
            <person name="Folz-Donahue K."/>
            <person name="Kukat C."/>
            <person name="Huettel B."/>
            <person name="Schneeberger K."/>
        </authorList>
    </citation>
    <scope>NUCLEOTIDE SEQUENCE [LARGE SCALE GENOMIC DNA]</scope>
    <source>
        <strain evidence="2">SolTubOtavaFocal</strain>
        <tissue evidence="2">Leaves</tissue>
    </source>
</reference>
<gene>
    <name evidence="2" type="ORF">KY290_027304</name>
</gene>
<proteinExistence type="predicted"/>
<dbReference type="EMBL" id="JAIVGD010000019">
    <property type="protein sequence ID" value="KAH0748072.1"/>
    <property type="molecule type" value="Genomic_DNA"/>
</dbReference>
<evidence type="ECO:0000259" key="1">
    <source>
        <dbReference type="Pfam" id="PF01582"/>
    </source>
</evidence>
<accession>A0ABQ7UGD9</accession>
<dbReference type="SUPFAM" id="SSF52200">
    <property type="entry name" value="Toll/Interleukin receptor TIR domain"/>
    <property type="match status" value="1"/>
</dbReference>
<keyword evidence="3" id="KW-1185">Reference proteome</keyword>
<dbReference type="Pfam" id="PF01582">
    <property type="entry name" value="TIR"/>
    <property type="match status" value="1"/>
</dbReference>